<proteinExistence type="predicted"/>
<dbReference type="InterPro" id="IPR003779">
    <property type="entry name" value="CMD-like"/>
</dbReference>
<dbReference type="EMBL" id="NVUS01000005">
    <property type="protein sequence ID" value="PCJ02132.1"/>
    <property type="molecule type" value="Genomic_DNA"/>
</dbReference>
<gene>
    <name evidence="2" type="ORF">COB13_05940</name>
</gene>
<dbReference type="AlphaFoldDB" id="A0A2A4Z595"/>
<name>A0A2A4Z595_9PROT</name>
<dbReference type="PANTHER" id="PTHR33570">
    <property type="entry name" value="4-CARBOXYMUCONOLACTONE DECARBOXYLASE FAMILY PROTEIN"/>
    <property type="match status" value="1"/>
</dbReference>
<dbReference type="Gene3D" id="1.20.1290.10">
    <property type="entry name" value="AhpD-like"/>
    <property type="match status" value="1"/>
</dbReference>
<dbReference type="InterPro" id="IPR029032">
    <property type="entry name" value="AhpD-like"/>
</dbReference>
<comment type="caution">
    <text evidence="2">The sequence shown here is derived from an EMBL/GenBank/DDBJ whole genome shotgun (WGS) entry which is preliminary data.</text>
</comment>
<reference key="1">
    <citation type="submission" date="2017-08" db="EMBL/GenBank/DDBJ databases">
        <title>A dynamic microbial community with high functional redundancy inhabits the cold, oxic subseafloor aquifer.</title>
        <authorList>
            <person name="Tully B.J."/>
            <person name="Wheat C.G."/>
            <person name="Glazer B.T."/>
            <person name="Huber J.A."/>
        </authorList>
    </citation>
    <scope>NUCLEOTIDE SEQUENCE [LARGE SCALE GENOMIC DNA]</scope>
</reference>
<organism evidence="2">
    <name type="scientific">OCS116 cluster bacterium</name>
    <dbReference type="NCBI Taxonomy" id="2030921"/>
    <lineage>
        <taxon>Bacteria</taxon>
        <taxon>Pseudomonadati</taxon>
        <taxon>Pseudomonadota</taxon>
        <taxon>Alphaproteobacteria</taxon>
        <taxon>OCS116 cluster</taxon>
    </lineage>
</organism>
<dbReference type="SUPFAM" id="SSF69118">
    <property type="entry name" value="AhpD-like"/>
    <property type="match status" value="1"/>
</dbReference>
<feature type="domain" description="Carboxymuconolactone decarboxylase-like" evidence="1">
    <location>
        <begin position="32"/>
        <end position="118"/>
    </location>
</feature>
<protein>
    <recommendedName>
        <fullName evidence="1">Carboxymuconolactone decarboxylase-like domain-containing protein</fullName>
    </recommendedName>
</protein>
<reference evidence="2" key="2">
    <citation type="journal article" date="2018" name="ISME J.">
        <title>A dynamic microbial community with high functional redundancy inhabits the cold, oxic subseafloor aquifer.</title>
        <authorList>
            <person name="Tully B.J."/>
            <person name="Wheat C.G."/>
            <person name="Glazer B.T."/>
            <person name="Huber J.A."/>
        </authorList>
    </citation>
    <scope>NUCLEOTIDE SEQUENCE</scope>
    <source>
        <strain evidence="2">NORP83</strain>
    </source>
</reference>
<dbReference type="PANTHER" id="PTHR33570:SF10">
    <property type="entry name" value="GAMMA-CARBOXYMUCONOLACTONE DECARBOXYLASE"/>
    <property type="match status" value="1"/>
</dbReference>
<evidence type="ECO:0000259" key="1">
    <source>
        <dbReference type="Pfam" id="PF02627"/>
    </source>
</evidence>
<dbReference type="InterPro" id="IPR052512">
    <property type="entry name" value="4CMD/NDH-1_regulator"/>
</dbReference>
<evidence type="ECO:0000313" key="2">
    <source>
        <dbReference type="EMBL" id="PCJ02132.1"/>
    </source>
</evidence>
<sequence length="126" mass="13864">MMNRKQKAQKILDVINPNLVAFLQEDWDELVPDFTENLINTAYGDIYSREGVDLKTRQLATLAALTAMGGQTAPQLKVNIKHALKAGANRKEVTEVIYQMSLYGGMPAAINGLRAAKEVFAELDGV</sequence>
<dbReference type="GO" id="GO:0051920">
    <property type="term" value="F:peroxiredoxin activity"/>
    <property type="evidence" value="ECO:0007669"/>
    <property type="project" value="InterPro"/>
</dbReference>
<accession>A0A2A4Z595</accession>
<dbReference type="Pfam" id="PF02627">
    <property type="entry name" value="CMD"/>
    <property type="match status" value="1"/>
</dbReference>